<dbReference type="InterPro" id="IPR036465">
    <property type="entry name" value="vWFA_dom_sf"/>
</dbReference>
<evidence type="ECO:0000313" key="4">
    <source>
        <dbReference type="Proteomes" id="UP000242791"/>
    </source>
</evidence>
<dbReference type="PANTHER" id="PTHR34706">
    <property type="entry name" value="SLR1338 PROTEIN"/>
    <property type="match status" value="1"/>
</dbReference>
<dbReference type="EMBL" id="LGTZ01000094">
    <property type="protein sequence ID" value="OJD27477.1"/>
    <property type="molecule type" value="Genomic_DNA"/>
</dbReference>
<feature type="region of interest" description="Disordered" evidence="1">
    <location>
        <begin position="1"/>
        <end position="187"/>
    </location>
</feature>
<dbReference type="VEuPathDB" id="FungiDB:ACJ73_01135"/>
<comment type="caution">
    <text evidence="3">The sequence shown here is derived from an EMBL/GenBank/DDBJ whole genome shotgun (WGS) entry which is preliminary data.</text>
</comment>
<feature type="compositionally biased region" description="Low complexity" evidence="1">
    <location>
        <begin position="57"/>
        <end position="80"/>
    </location>
</feature>
<evidence type="ECO:0000313" key="3">
    <source>
        <dbReference type="EMBL" id="OJD27477.1"/>
    </source>
</evidence>
<dbReference type="Gene3D" id="3.40.50.410">
    <property type="entry name" value="von Willebrand factor, type A domain"/>
    <property type="match status" value="1"/>
</dbReference>
<proteinExistence type="predicted"/>
<keyword evidence="4" id="KW-1185">Reference proteome</keyword>
<dbReference type="PANTHER" id="PTHR34706:SF2">
    <property type="entry name" value="RFEF"/>
    <property type="match status" value="1"/>
</dbReference>
<dbReference type="InterPro" id="IPR002035">
    <property type="entry name" value="VWF_A"/>
</dbReference>
<accession>A0A1J9RIN5</accession>
<reference evidence="3 4" key="1">
    <citation type="submission" date="2015-08" db="EMBL/GenBank/DDBJ databases">
        <title>Emmonsia species relationships and genome sequence.</title>
        <authorList>
            <person name="Cuomo C.A."/>
            <person name="Schwartz I.S."/>
            <person name="Kenyon C."/>
            <person name="De Hoog G.S."/>
            <person name="Govender N.P."/>
            <person name="Botha A."/>
            <person name="Moreno L."/>
            <person name="De Vries M."/>
            <person name="Munoz J.F."/>
            <person name="Stielow J.B."/>
        </authorList>
    </citation>
    <scope>NUCLEOTIDE SEQUENCE [LARGE SCALE GENOMIC DNA]</scope>
    <source>
        <strain evidence="3 4">EI222</strain>
    </source>
</reference>
<organism evidence="3 4">
    <name type="scientific">Blastomyces percursus</name>
    <dbReference type="NCBI Taxonomy" id="1658174"/>
    <lineage>
        <taxon>Eukaryota</taxon>
        <taxon>Fungi</taxon>
        <taxon>Dikarya</taxon>
        <taxon>Ascomycota</taxon>
        <taxon>Pezizomycotina</taxon>
        <taxon>Eurotiomycetes</taxon>
        <taxon>Eurotiomycetidae</taxon>
        <taxon>Onygenales</taxon>
        <taxon>Ajellomycetaceae</taxon>
        <taxon>Blastomyces</taxon>
    </lineage>
</organism>
<feature type="domain" description="VWFA" evidence="2">
    <location>
        <begin position="253"/>
        <end position="452"/>
    </location>
</feature>
<dbReference type="SUPFAM" id="SSF53300">
    <property type="entry name" value="vWA-like"/>
    <property type="match status" value="1"/>
</dbReference>
<evidence type="ECO:0000259" key="2">
    <source>
        <dbReference type="PROSITE" id="PS50234"/>
    </source>
</evidence>
<feature type="compositionally biased region" description="Low complexity" evidence="1">
    <location>
        <begin position="177"/>
        <end position="187"/>
    </location>
</feature>
<dbReference type="PROSITE" id="PS50234">
    <property type="entry name" value="VWFA"/>
    <property type="match status" value="1"/>
</dbReference>
<dbReference type="AlphaFoldDB" id="A0A1J9RIN5"/>
<sequence length="453" mass="50110">MHRPFSQQQYPGQPYANPPQQPPYPTSSQPPPLPQQQQHQRHQYGRPGMTSTPSPAPGYQGSPHPSSPSPYQSYQQPHQSTVSPIPPHSPYQQPYQQPAYGQQQQQQPSQQQPYGVPPQQPLYGQSYNQQYPQQQQQPYPQSQAPYGQRPGQYPPQGAPGYPPQGPPPQGHPPPGAPQYGAPSPQAGPHMIAAYKQILMSTIQEKNLHGMYPPNSPVLDQIASRVTTQIDQLCATWRVPREVGQDILKLALFDVILYIDDSGSMQFEEGGERIKDLKLILSRVTYAATLFDDDGIQIRFMNSDVKGDNIRNEQQIEHLISTIRFSGLTPMGSSLRAKVLEPLVIAPAKAGQLKKPVLVITITDGQPAGERNGAVSDAIRFAVSELRALPQYGPGAISFQFAQVGNDLKAREFLSKLDEEPGIGELIDCTSNFEVEQDEMSRANPPVDLTPELW</sequence>
<feature type="non-terminal residue" evidence="3">
    <location>
        <position position="453"/>
    </location>
</feature>
<feature type="compositionally biased region" description="Pro residues" evidence="1">
    <location>
        <begin position="16"/>
        <end position="34"/>
    </location>
</feature>
<name>A0A1J9RIN5_9EURO</name>
<protein>
    <recommendedName>
        <fullName evidence="2">VWFA domain-containing protein</fullName>
    </recommendedName>
</protein>
<evidence type="ECO:0000256" key="1">
    <source>
        <dbReference type="SAM" id="MobiDB-lite"/>
    </source>
</evidence>
<feature type="compositionally biased region" description="Pro residues" evidence="1">
    <location>
        <begin position="152"/>
        <end position="176"/>
    </location>
</feature>
<dbReference type="Proteomes" id="UP000242791">
    <property type="component" value="Unassembled WGS sequence"/>
</dbReference>
<feature type="compositionally biased region" description="Low complexity" evidence="1">
    <location>
        <begin position="90"/>
        <end position="114"/>
    </location>
</feature>
<dbReference type="STRING" id="1658174.A0A1J9RIN5"/>
<feature type="compositionally biased region" description="Low complexity" evidence="1">
    <location>
        <begin position="121"/>
        <end position="151"/>
    </location>
</feature>
<gene>
    <name evidence="3" type="ORF">ACJ73_01135</name>
</gene>
<dbReference type="OrthoDB" id="2142040at2759"/>